<keyword evidence="3" id="KW-1185">Reference proteome</keyword>
<evidence type="ECO:0000313" key="3">
    <source>
        <dbReference type="Proteomes" id="UP000195667"/>
    </source>
</evidence>
<dbReference type="Pfam" id="PF06812">
    <property type="entry name" value="ImpA_N"/>
    <property type="match status" value="1"/>
</dbReference>
<protein>
    <submittedName>
        <fullName evidence="2">Type VI secretion-associated protein, ImpA family</fullName>
    </submittedName>
</protein>
<feature type="domain" description="ImpA N-terminal" evidence="1">
    <location>
        <begin position="10"/>
        <end position="132"/>
    </location>
</feature>
<dbReference type="InterPro" id="IPR017740">
    <property type="entry name" value="TssA-like"/>
</dbReference>
<dbReference type="InterPro" id="IPR010657">
    <property type="entry name" value="ImpA_N"/>
</dbReference>
<sequence>MNSFVPEEFLKAISPELPCGENLEEDPAFAQLEIEAKFIDERQMGNTVIPAAEPEWKKVRDLALALLARSRDIRIVTHLTCALLRTDGFSGLAKSLALIRGLLETYWDEVYPVKDAEDDYPLLRINTLSDLKDYKKVLNALTLIKITQSKVGNFSWVDIKKAQDKLTSGKTDDSPGMALIDAAFLDTPVDVLKQQQQFIQQALEHSKAIITCITDKAGAANIPDWSALINQLKTIANFLRDKIPPEEEASKLEAADSVAEPAKSAAVKMEGIHNRDEVIRALDAICKYFERYEPSSPVPFLMIRAKKLLTMNFMAILQDLAPDAVRQAENICGVQQDDKK</sequence>
<dbReference type="NCBIfam" id="TIGR03363">
    <property type="entry name" value="VI_chp_8"/>
    <property type="match status" value="1"/>
</dbReference>
<dbReference type="RefSeq" id="WP_176371078.1">
    <property type="nucleotide sequence ID" value="NZ_FUKI01000114.1"/>
</dbReference>
<evidence type="ECO:0000259" key="1">
    <source>
        <dbReference type="Pfam" id="PF06812"/>
    </source>
</evidence>
<reference evidence="3" key="1">
    <citation type="submission" date="2017-02" db="EMBL/GenBank/DDBJ databases">
        <authorList>
            <person name="Daims H."/>
        </authorList>
    </citation>
    <scope>NUCLEOTIDE SEQUENCE [LARGE SCALE GENOMIC DNA]</scope>
</reference>
<evidence type="ECO:0000313" key="2">
    <source>
        <dbReference type="EMBL" id="SJM93129.1"/>
    </source>
</evidence>
<dbReference type="PANTHER" id="PTHR37951">
    <property type="entry name" value="CYTOPLASMIC PROTEIN-RELATED"/>
    <property type="match status" value="1"/>
</dbReference>
<accession>A0A1R4HA88</accession>
<organism evidence="2 3">
    <name type="scientific">Crenothrix polyspora</name>
    <dbReference type="NCBI Taxonomy" id="360316"/>
    <lineage>
        <taxon>Bacteria</taxon>
        <taxon>Pseudomonadati</taxon>
        <taxon>Pseudomonadota</taxon>
        <taxon>Gammaproteobacteria</taxon>
        <taxon>Methylococcales</taxon>
        <taxon>Crenotrichaceae</taxon>
        <taxon>Crenothrix</taxon>
    </lineage>
</organism>
<dbReference type="PANTHER" id="PTHR37951:SF1">
    <property type="entry name" value="TYPE VI SECRETION SYSTEM COMPONENT TSSA1"/>
    <property type="match status" value="1"/>
</dbReference>
<name>A0A1R4HA88_9GAMM</name>
<dbReference type="AlphaFoldDB" id="A0A1R4HA88"/>
<gene>
    <name evidence="2" type="ORF">CRENPOLYSF1_390025</name>
</gene>
<dbReference type="EMBL" id="FUKI01000114">
    <property type="protein sequence ID" value="SJM93129.1"/>
    <property type="molecule type" value="Genomic_DNA"/>
</dbReference>
<dbReference type="Proteomes" id="UP000195667">
    <property type="component" value="Unassembled WGS sequence"/>
</dbReference>
<proteinExistence type="predicted"/>